<proteinExistence type="predicted"/>
<dbReference type="EMBL" id="VUMV01000001">
    <property type="protein sequence ID" value="MST81148.1"/>
    <property type="molecule type" value="Genomic_DNA"/>
</dbReference>
<comment type="caution">
    <text evidence="1">The sequence shown here is derived from an EMBL/GenBank/DDBJ whole genome shotgun (WGS) entry which is preliminary data.</text>
</comment>
<dbReference type="RefSeq" id="WP_154456942.1">
    <property type="nucleotide sequence ID" value="NZ_VUMV01000001.1"/>
</dbReference>
<gene>
    <name evidence="1" type="ORF">FYJ60_02205</name>
</gene>
<organism evidence="1 2">
    <name type="scientific">Bilifractor porci</name>
    <dbReference type="NCBI Taxonomy" id="2606636"/>
    <lineage>
        <taxon>Bacteria</taxon>
        <taxon>Bacillati</taxon>
        <taxon>Bacillota</taxon>
        <taxon>Clostridia</taxon>
        <taxon>Lachnospirales</taxon>
        <taxon>Lachnospiraceae</taxon>
        <taxon>Bilifractor</taxon>
    </lineage>
</organism>
<accession>A0A7X2P7I7</accession>
<dbReference type="AlphaFoldDB" id="A0A7X2P7I7"/>
<evidence type="ECO:0000313" key="2">
    <source>
        <dbReference type="Proteomes" id="UP000466864"/>
    </source>
</evidence>
<sequence length="62" mass="7027">MMKNLHILCGIFGNIYIARKLKNNIMADDKINATDEAVNAVANHLLYEKVGEDMRGEQDEMC</sequence>
<keyword evidence="2" id="KW-1185">Reference proteome</keyword>
<protein>
    <submittedName>
        <fullName evidence="1">Uncharacterized protein</fullName>
    </submittedName>
</protein>
<name>A0A7X2P7I7_9FIRM</name>
<reference evidence="1 2" key="1">
    <citation type="submission" date="2019-08" db="EMBL/GenBank/DDBJ databases">
        <title>In-depth cultivation of the pig gut microbiome towards novel bacterial diversity and tailored functional studies.</title>
        <authorList>
            <person name="Wylensek D."/>
            <person name="Hitch T.C.A."/>
            <person name="Clavel T."/>
        </authorList>
    </citation>
    <scope>NUCLEOTIDE SEQUENCE [LARGE SCALE GENOMIC DNA]</scope>
    <source>
        <strain evidence="1 2">Oil+RF-744-WCA-WT-13</strain>
    </source>
</reference>
<evidence type="ECO:0000313" key="1">
    <source>
        <dbReference type="EMBL" id="MST81148.1"/>
    </source>
</evidence>
<dbReference type="Proteomes" id="UP000466864">
    <property type="component" value="Unassembled WGS sequence"/>
</dbReference>